<dbReference type="SUPFAM" id="SSF56112">
    <property type="entry name" value="Protein kinase-like (PK-like)"/>
    <property type="match status" value="1"/>
</dbReference>
<dbReference type="RefSeq" id="XP_005101083.1">
    <property type="nucleotide sequence ID" value="XM_005101026.1"/>
</dbReference>
<dbReference type="PROSITE" id="PS50011">
    <property type="entry name" value="PROTEIN_KINASE_DOM"/>
    <property type="match status" value="1"/>
</dbReference>
<organism evidence="5 6">
    <name type="scientific">Aplysia californica</name>
    <name type="common">California sea hare</name>
    <dbReference type="NCBI Taxonomy" id="6500"/>
    <lineage>
        <taxon>Eukaryota</taxon>
        <taxon>Metazoa</taxon>
        <taxon>Spiralia</taxon>
        <taxon>Lophotrochozoa</taxon>
        <taxon>Mollusca</taxon>
        <taxon>Gastropoda</taxon>
        <taxon>Heterobranchia</taxon>
        <taxon>Euthyneura</taxon>
        <taxon>Tectipleura</taxon>
        <taxon>Aplysiida</taxon>
        <taxon>Aplysioidea</taxon>
        <taxon>Aplysiidae</taxon>
        <taxon>Aplysia</taxon>
    </lineage>
</organism>
<dbReference type="PANTHER" id="PTHR24346:SF42">
    <property type="entry name" value="SERINE_THREONINE-PROTEIN KINASE SIK3"/>
    <property type="match status" value="1"/>
</dbReference>
<dbReference type="InterPro" id="IPR011009">
    <property type="entry name" value="Kinase-like_dom_sf"/>
</dbReference>
<evidence type="ECO:0000313" key="5">
    <source>
        <dbReference type="Proteomes" id="UP000694888"/>
    </source>
</evidence>
<sequence length="314" mass="36180">MSTKMNFQPWECNVASVSPEQALGLKRDGNIALGFYCYVIRVADVNDPSRKMAFKRLKFLEDENGYRCQRFLFYNEVRFLKNVQHPNIIQVEQALVCPGEFVIVTEYHPTNLFNDLRRHTQAEVSKYFSQVVDALLYLHDRHIVHGDVNLQNVLIDTQGNAKLCDFGMAQFVPNKSSKHWGCYSTMYYDGPEYIRGRPVEDAFKLESFSLGVCLCALSLRVYPRKDLNYLELLRAGESVPDIHRVCAERLLCPSPAERASISEIHQRLNDHRQSESRAQSDVIHESPAPVSVPTPCECSHVTEEYRNFILEEKR</sequence>
<dbReference type="GeneID" id="101847883"/>
<keyword evidence="1" id="KW-0547">Nucleotide-binding</keyword>
<evidence type="ECO:0000256" key="1">
    <source>
        <dbReference type="ARBA" id="ARBA00022741"/>
    </source>
</evidence>
<evidence type="ECO:0000256" key="2">
    <source>
        <dbReference type="ARBA" id="ARBA00022840"/>
    </source>
</evidence>
<protein>
    <submittedName>
        <fullName evidence="6">NUAK family SNF1-like kinase 1</fullName>
    </submittedName>
</protein>
<feature type="region of interest" description="Disordered" evidence="3">
    <location>
        <begin position="267"/>
        <end position="290"/>
    </location>
</feature>
<evidence type="ECO:0000259" key="4">
    <source>
        <dbReference type="PROSITE" id="PS50011"/>
    </source>
</evidence>
<dbReference type="Gene3D" id="1.10.510.10">
    <property type="entry name" value="Transferase(Phosphotransferase) domain 1"/>
    <property type="match status" value="1"/>
</dbReference>
<reference evidence="6" key="1">
    <citation type="submission" date="2025-08" db="UniProtKB">
        <authorList>
            <consortium name="RefSeq"/>
        </authorList>
    </citation>
    <scope>IDENTIFICATION</scope>
</reference>
<dbReference type="Pfam" id="PF00069">
    <property type="entry name" value="Pkinase"/>
    <property type="match status" value="1"/>
</dbReference>
<proteinExistence type="predicted"/>
<gene>
    <name evidence="6" type="primary">LOC101847883</name>
</gene>
<keyword evidence="2" id="KW-0067">ATP-binding</keyword>
<dbReference type="PANTHER" id="PTHR24346">
    <property type="entry name" value="MAP/MICROTUBULE AFFINITY-REGULATING KINASE"/>
    <property type="match status" value="1"/>
</dbReference>
<keyword evidence="5" id="KW-1185">Reference proteome</keyword>
<evidence type="ECO:0000256" key="3">
    <source>
        <dbReference type="SAM" id="MobiDB-lite"/>
    </source>
</evidence>
<evidence type="ECO:0000313" key="6">
    <source>
        <dbReference type="RefSeq" id="XP_005101083.1"/>
    </source>
</evidence>
<name>A0ABM0JTG5_APLCA</name>
<dbReference type="InterPro" id="IPR000719">
    <property type="entry name" value="Prot_kinase_dom"/>
</dbReference>
<accession>A0ABM0JTG5</accession>
<dbReference type="Proteomes" id="UP000694888">
    <property type="component" value="Unplaced"/>
</dbReference>
<feature type="domain" description="Protein kinase" evidence="4">
    <location>
        <begin position="25"/>
        <end position="268"/>
    </location>
</feature>
<dbReference type="CDD" id="cd00180">
    <property type="entry name" value="PKc"/>
    <property type="match status" value="1"/>
</dbReference>